<dbReference type="PROSITE" id="PS50931">
    <property type="entry name" value="HTH_LYSR"/>
    <property type="match status" value="1"/>
</dbReference>
<accession>D1CCM2</accession>
<dbReference type="Gene3D" id="3.40.190.290">
    <property type="match status" value="1"/>
</dbReference>
<evidence type="ECO:0000313" key="6">
    <source>
        <dbReference type="EMBL" id="ACZ42537.1"/>
    </source>
</evidence>
<dbReference type="GO" id="GO:0000976">
    <property type="term" value="F:transcription cis-regulatory region binding"/>
    <property type="evidence" value="ECO:0007669"/>
    <property type="project" value="TreeGrafter"/>
</dbReference>
<feature type="domain" description="HTH lysR-type" evidence="5">
    <location>
        <begin position="1"/>
        <end position="58"/>
    </location>
</feature>
<dbReference type="PRINTS" id="PR00039">
    <property type="entry name" value="HTHLYSR"/>
</dbReference>
<dbReference type="Gene3D" id="1.10.10.10">
    <property type="entry name" value="Winged helix-like DNA-binding domain superfamily/Winged helix DNA-binding domain"/>
    <property type="match status" value="1"/>
</dbReference>
<evidence type="ECO:0000256" key="3">
    <source>
        <dbReference type="ARBA" id="ARBA00023125"/>
    </source>
</evidence>
<organism evidence="6 7">
    <name type="scientific">Thermobaculum terrenum (strain ATCC BAA-798 / CCMEE 7001 / YNP1)</name>
    <dbReference type="NCBI Taxonomy" id="525904"/>
    <lineage>
        <taxon>Bacteria</taxon>
        <taxon>Bacillati</taxon>
        <taxon>Chloroflexota</taxon>
        <taxon>Chloroflexia</taxon>
        <taxon>Candidatus Thermobaculales</taxon>
        <taxon>Candidatus Thermobaculaceae</taxon>
        <taxon>Thermobaculum</taxon>
    </lineage>
</organism>
<dbReference type="PANTHER" id="PTHR30126">
    <property type="entry name" value="HTH-TYPE TRANSCRIPTIONAL REGULATOR"/>
    <property type="match status" value="1"/>
</dbReference>
<dbReference type="InterPro" id="IPR005119">
    <property type="entry name" value="LysR_subst-bd"/>
</dbReference>
<dbReference type="STRING" id="525904.Tter_1631"/>
<dbReference type="GO" id="GO:0003700">
    <property type="term" value="F:DNA-binding transcription factor activity"/>
    <property type="evidence" value="ECO:0007669"/>
    <property type="project" value="InterPro"/>
</dbReference>
<evidence type="ECO:0000256" key="1">
    <source>
        <dbReference type="ARBA" id="ARBA00009437"/>
    </source>
</evidence>
<dbReference type="InterPro" id="IPR000847">
    <property type="entry name" value="LysR_HTH_N"/>
</dbReference>
<sequence length="310" mass="34211">MNLNQLRVLVALINRGSYTAAAEQLHLSQPAVSQQIKALETACGVPVVERVDGKIVPTYAGEVLYRYAQSMLHIEEEAQHALAGIKAGVKGRFVVGANTTGGMYITPPLIAAYRKNHPETEIIFRIEGTESLLAALANRLLDLAIVGGPVTDKKLKAEPILPDRVVLITSPHHPLSSRQQIRAQDLANERFIIARYGSTTRRLIESRLRHKGVNLHIAMEMAGTEDIKKAVEAGLGVAMVSQWSVLREVAAGHLRQIEIVDLDIRRDYVMVTNPARYYTPAAEDFMDFVRQYAPQLKPSNILKSTPVTVP</sequence>
<dbReference type="Pfam" id="PF03466">
    <property type="entry name" value="LysR_substrate"/>
    <property type="match status" value="1"/>
</dbReference>
<dbReference type="HOGENOM" id="CLU_039613_6_1_0"/>
<name>D1CCM2_THET1</name>
<dbReference type="InterPro" id="IPR036388">
    <property type="entry name" value="WH-like_DNA-bd_sf"/>
</dbReference>
<dbReference type="KEGG" id="ttr:Tter_1631"/>
<dbReference type="Pfam" id="PF00126">
    <property type="entry name" value="HTH_1"/>
    <property type="match status" value="1"/>
</dbReference>
<comment type="similarity">
    <text evidence="1">Belongs to the LysR transcriptional regulatory family.</text>
</comment>
<keyword evidence="3" id="KW-0238">DNA-binding</keyword>
<keyword evidence="4" id="KW-0804">Transcription</keyword>
<dbReference type="PANTHER" id="PTHR30126:SF39">
    <property type="entry name" value="HTH-TYPE TRANSCRIPTIONAL REGULATOR CYSL"/>
    <property type="match status" value="1"/>
</dbReference>
<proteinExistence type="inferred from homology"/>
<dbReference type="AlphaFoldDB" id="D1CCM2"/>
<reference evidence="7" key="1">
    <citation type="journal article" date="2010" name="Stand. Genomic Sci.">
        <title>Complete genome sequence of 'Thermobaculum terrenum' type strain (YNP1).</title>
        <authorList>
            <person name="Kiss H."/>
            <person name="Cleland D."/>
            <person name="Lapidus A."/>
            <person name="Lucas S."/>
            <person name="Glavina Del Rio T."/>
            <person name="Nolan M."/>
            <person name="Tice H."/>
            <person name="Han C."/>
            <person name="Goodwin L."/>
            <person name="Pitluck S."/>
            <person name="Liolios K."/>
            <person name="Ivanova N."/>
            <person name="Mavromatis K."/>
            <person name="Ovchinnikova G."/>
            <person name="Pati A."/>
            <person name="Chen A."/>
            <person name="Palaniappan K."/>
            <person name="Land M."/>
            <person name="Hauser L."/>
            <person name="Chang Y."/>
            <person name="Jeffries C."/>
            <person name="Lu M."/>
            <person name="Brettin T."/>
            <person name="Detter J."/>
            <person name="Goker M."/>
            <person name="Tindall B."/>
            <person name="Beck B."/>
            <person name="McDermott T."/>
            <person name="Woyke T."/>
            <person name="Bristow J."/>
            <person name="Eisen J."/>
            <person name="Markowitz V."/>
            <person name="Hugenholtz P."/>
            <person name="Kyrpides N."/>
            <person name="Klenk H."/>
            <person name="Cheng J."/>
        </authorList>
    </citation>
    <scope>NUCLEOTIDE SEQUENCE [LARGE SCALE GENOMIC DNA]</scope>
    <source>
        <strain evidence="7">ATCC BAA-798 / YNP1</strain>
    </source>
</reference>
<evidence type="ECO:0000259" key="5">
    <source>
        <dbReference type="PROSITE" id="PS50931"/>
    </source>
</evidence>
<dbReference type="RefSeq" id="WP_012875571.1">
    <property type="nucleotide sequence ID" value="NC_013525.1"/>
</dbReference>
<keyword evidence="7" id="KW-1185">Reference proteome</keyword>
<protein>
    <submittedName>
        <fullName evidence="6">Transcriptional regulator, LysR family</fullName>
    </submittedName>
</protein>
<evidence type="ECO:0000256" key="4">
    <source>
        <dbReference type="ARBA" id="ARBA00023163"/>
    </source>
</evidence>
<evidence type="ECO:0000313" key="7">
    <source>
        <dbReference type="Proteomes" id="UP000000323"/>
    </source>
</evidence>
<dbReference type="eggNOG" id="COG0583">
    <property type="taxonomic scope" value="Bacteria"/>
</dbReference>
<dbReference type="FunFam" id="1.10.10.10:FF:000001">
    <property type="entry name" value="LysR family transcriptional regulator"/>
    <property type="match status" value="1"/>
</dbReference>
<dbReference type="EMBL" id="CP001825">
    <property type="protein sequence ID" value="ACZ42537.1"/>
    <property type="molecule type" value="Genomic_DNA"/>
</dbReference>
<dbReference type="SUPFAM" id="SSF53850">
    <property type="entry name" value="Periplasmic binding protein-like II"/>
    <property type="match status" value="1"/>
</dbReference>
<dbReference type="OrthoDB" id="9785745at2"/>
<keyword evidence="2" id="KW-0805">Transcription regulation</keyword>
<evidence type="ECO:0000256" key="2">
    <source>
        <dbReference type="ARBA" id="ARBA00023015"/>
    </source>
</evidence>
<gene>
    <name evidence="6" type="ordered locus">Tter_1631</name>
</gene>
<dbReference type="SUPFAM" id="SSF46785">
    <property type="entry name" value="Winged helix' DNA-binding domain"/>
    <property type="match status" value="1"/>
</dbReference>
<dbReference type="Proteomes" id="UP000000323">
    <property type="component" value="Chromosome 1"/>
</dbReference>
<dbReference type="InterPro" id="IPR036390">
    <property type="entry name" value="WH_DNA-bd_sf"/>
</dbReference>